<feature type="region of interest" description="Disordered" evidence="1">
    <location>
        <begin position="1"/>
        <end position="72"/>
    </location>
</feature>
<feature type="compositionally biased region" description="Polar residues" evidence="1">
    <location>
        <begin position="1"/>
        <end position="10"/>
    </location>
</feature>
<name>A0AAE1GG03_PETCI</name>
<keyword evidence="3" id="KW-1185">Reference proteome</keyword>
<protein>
    <submittedName>
        <fullName evidence="2">Uncharacterized protein</fullName>
    </submittedName>
</protein>
<evidence type="ECO:0000313" key="2">
    <source>
        <dbReference type="EMBL" id="KAK3892528.1"/>
    </source>
</evidence>
<organism evidence="2 3">
    <name type="scientific">Petrolisthes cinctipes</name>
    <name type="common">Flat porcelain crab</name>
    <dbReference type="NCBI Taxonomy" id="88211"/>
    <lineage>
        <taxon>Eukaryota</taxon>
        <taxon>Metazoa</taxon>
        <taxon>Ecdysozoa</taxon>
        <taxon>Arthropoda</taxon>
        <taxon>Crustacea</taxon>
        <taxon>Multicrustacea</taxon>
        <taxon>Malacostraca</taxon>
        <taxon>Eumalacostraca</taxon>
        <taxon>Eucarida</taxon>
        <taxon>Decapoda</taxon>
        <taxon>Pleocyemata</taxon>
        <taxon>Anomura</taxon>
        <taxon>Galatheoidea</taxon>
        <taxon>Porcellanidae</taxon>
        <taxon>Petrolisthes</taxon>
    </lineage>
</organism>
<sequence>MTLAPSSTSEATKRAREGGDGQLEARLGVEAEVVRSGEGGSCKQGGEAGGVVLSGRDRGREGPEVSRDHDAPSGLLARALRVYGAWIGEQKCVGSGEGPGVRAGGGGGELAVPGSWLIFCKTSRSSCAAGEAGRVGEVGAGGEGGEVGGRLETSEVWGPTEEAGEAITSTHPGDDTRPPRQSLCKMETSHVQYNNSENKNIKSYAQ</sequence>
<dbReference type="Proteomes" id="UP001286313">
    <property type="component" value="Unassembled WGS sequence"/>
</dbReference>
<feature type="compositionally biased region" description="Gly residues" evidence="1">
    <location>
        <begin position="136"/>
        <end position="148"/>
    </location>
</feature>
<feature type="compositionally biased region" description="Basic and acidic residues" evidence="1">
    <location>
        <begin position="55"/>
        <end position="71"/>
    </location>
</feature>
<evidence type="ECO:0000256" key="1">
    <source>
        <dbReference type="SAM" id="MobiDB-lite"/>
    </source>
</evidence>
<feature type="region of interest" description="Disordered" evidence="1">
    <location>
        <begin position="135"/>
        <end position="181"/>
    </location>
</feature>
<evidence type="ECO:0000313" key="3">
    <source>
        <dbReference type="Proteomes" id="UP001286313"/>
    </source>
</evidence>
<reference evidence="2" key="1">
    <citation type="submission" date="2023-10" db="EMBL/GenBank/DDBJ databases">
        <title>Genome assemblies of two species of porcelain crab, Petrolisthes cinctipes and Petrolisthes manimaculis (Anomura: Porcellanidae).</title>
        <authorList>
            <person name="Angst P."/>
        </authorList>
    </citation>
    <scope>NUCLEOTIDE SEQUENCE</scope>
    <source>
        <strain evidence="2">PB745_01</strain>
        <tissue evidence="2">Gill</tissue>
    </source>
</reference>
<dbReference type="AlphaFoldDB" id="A0AAE1GG03"/>
<comment type="caution">
    <text evidence="2">The sequence shown here is derived from an EMBL/GenBank/DDBJ whole genome shotgun (WGS) entry which is preliminary data.</text>
</comment>
<feature type="compositionally biased region" description="Gly residues" evidence="1">
    <location>
        <begin position="37"/>
        <end position="49"/>
    </location>
</feature>
<proteinExistence type="predicted"/>
<dbReference type="EMBL" id="JAWQEG010000254">
    <property type="protein sequence ID" value="KAK3892528.1"/>
    <property type="molecule type" value="Genomic_DNA"/>
</dbReference>
<accession>A0AAE1GG03</accession>
<gene>
    <name evidence="2" type="ORF">Pcinc_003630</name>
</gene>